<dbReference type="Pfam" id="PF01979">
    <property type="entry name" value="Amidohydro_1"/>
    <property type="match status" value="1"/>
</dbReference>
<dbReference type="InterPro" id="IPR026912">
    <property type="entry name" value="Adenine_deam_C"/>
</dbReference>
<keyword evidence="3 6" id="KW-0378">Hydrolase</keyword>
<dbReference type="NCBIfam" id="TIGR01178">
    <property type="entry name" value="ade"/>
    <property type="match status" value="1"/>
</dbReference>
<dbReference type="Gene3D" id="3.20.20.140">
    <property type="entry name" value="Metal-dependent hydrolases"/>
    <property type="match status" value="1"/>
</dbReference>
<feature type="domain" description="Amidohydrolase-related" evidence="7">
    <location>
        <begin position="64"/>
        <end position="343"/>
    </location>
</feature>
<dbReference type="Proteomes" id="UP001519308">
    <property type="component" value="Unassembled WGS sequence"/>
</dbReference>
<dbReference type="SUPFAM" id="SSF51338">
    <property type="entry name" value="Composite domain of metallo-dependent hydrolases"/>
    <property type="match status" value="1"/>
</dbReference>
<evidence type="ECO:0000259" key="7">
    <source>
        <dbReference type="Pfam" id="PF01979"/>
    </source>
</evidence>
<gene>
    <name evidence="6" type="primary">ade</name>
    <name evidence="9" type="ORF">J2Z44_000492</name>
</gene>
<dbReference type="EC" id="3.5.4.2" evidence="2 6"/>
<dbReference type="Pfam" id="PF13382">
    <property type="entry name" value="Adenine_deam_C"/>
    <property type="match status" value="1"/>
</dbReference>
<dbReference type="GO" id="GO:0000034">
    <property type="term" value="F:adenine deaminase activity"/>
    <property type="evidence" value="ECO:0007669"/>
    <property type="project" value="UniProtKB-EC"/>
</dbReference>
<dbReference type="Gene3D" id="2.30.40.10">
    <property type="entry name" value="Urease, subunit C, domain 1"/>
    <property type="match status" value="1"/>
</dbReference>
<evidence type="ECO:0000256" key="6">
    <source>
        <dbReference type="HAMAP-Rule" id="MF_01518"/>
    </source>
</evidence>
<dbReference type="SUPFAM" id="SSF51556">
    <property type="entry name" value="Metallo-dependent hydrolases"/>
    <property type="match status" value="1"/>
</dbReference>
<evidence type="ECO:0000256" key="5">
    <source>
        <dbReference type="ARBA" id="ARBA00047720"/>
    </source>
</evidence>
<keyword evidence="10" id="KW-1185">Reference proteome</keyword>
<evidence type="ECO:0000313" key="10">
    <source>
        <dbReference type="Proteomes" id="UP001519308"/>
    </source>
</evidence>
<dbReference type="InterPro" id="IPR006679">
    <property type="entry name" value="Adenine_deam"/>
</dbReference>
<evidence type="ECO:0000259" key="8">
    <source>
        <dbReference type="Pfam" id="PF13382"/>
    </source>
</evidence>
<reference evidence="9 10" key="1">
    <citation type="submission" date="2021-03" db="EMBL/GenBank/DDBJ databases">
        <title>Genomic Encyclopedia of Type Strains, Phase IV (KMG-IV): sequencing the most valuable type-strain genomes for metagenomic binning, comparative biology and taxonomic classification.</title>
        <authorList>
            <person name="Goeker M."/>
        </authorList>
    </citation>
    <scope>NUCLEOTIDE SEQUENCE [LARGE SCALE GENOMIC DNA]</scope>
    <source>
        <strain evidence="9 10">DSM 28650</strain>
    </source>
</reference>
<dbReference type="HAMAP" id="MF_01518">
    <property type="entry name" value="Adenine_deamin"/>
    <property type="match status" value="1"/>
</dbReference>
<dbReference type="CDD" id="cd01295">
    <property type="entry name" value="AdeC"/>
    <property type="match status" value="1"/>
</dbReference>
<dbReference type="RefSeq" id="WP_021283999.1">
    <property type="nucleotide sequence ID" value="NZ_JAGGLL010000003.1"/>
</dbReference>
<evidence type="ECO:0000313" key="9">
    <source>
        <dbReference type="EMBL" id="MBP2020708.1"/>
    </source>
</evidence>
<comment type="caution">
    <text evidence="9">The sequence shown here is derived from an EMBL/GenBank/DDBJ whole genome shotgun (WGS) entry which is preliminary data.</text>
</comment>
<comment type="similarity">
    <text evidence="1 6">Belongs to the metallo-dependent hydrolases superfamily. Adenine deaminase family.</text>
</comment>
<comment type="cofactor">
    <cofactor evidence="6">
        <name>Mn(2+)</name>
        <dbReference type="ChEBI" id="CHEBI:29035"/>
    </cofactor>
</comment>
<comment type="catalytic activity">
    <reaction evidence="5 6">
        <text>adenine + H2O + H(+) = hypoxanthine + NH4(+)</text>
        <dbReference type="Rhea" id="RHEA:23688"/>
        <dbReference type="ChEBI" id="CHEBI:15377"/>
        <dbReference type="ChEBI" id="CHEBI:15378"/>
        <dbReference type="ChEBI" id="CHEBI:16708"/>
        <dbReference type="ChEBI" id="CHEBI:17368"/>
        <dbReference type="ChEBI" id="CHEBI:28938"/>
        <dbReference type="EC" id="3.5.4.2"/>
    </reaction>
</comment>
<accession>A0ABS4JYV6</accession>
<organism evidence="9 10">
    <name type="scientific">Clostridium punense</name>
    <dbReference type="NCBI Taxonomy" id="1054297"/>
    <lineage>
        <taxon>Bacteria</taxon>
        <taxon>Bacillati</taxon>
        <taxon>Bacillota</taxon>
        <taxon>Clostridia</taxon>
        <taxon>Eubacteriales</taxon>
        <taxon>Clostridiaceae</taxon>
        <taxon>Clostridium</taxon>
    </lineage>
</organism>
<evidence type="ECO:0000256" key="1">
    <source>
        <dbReference type="ARBA" id="ARBA00006773"/>
    </source>
</evidence>
<protein>
    <recommendedName>
        <fullName evidence="2 6">Adenine deaminase</fullName>
        <shortName evidence="6">Adenase</shortName>
        <shortName evidence="6">Adenine aminase</shortName>
        <ecNumber evidence="2 6">3.5.4.2</ecNumber>
    </recommendedName>
</protein>
<proteinExistence type="inferred from homology"/>
<sequence length="566" mass="62300">MKELSKKIKAALKEEKCDLVLKNATFINVFTQKMETGDIGIYKDTIIGVGNYEGINEIDCSNNYVVPGFIDAHVHIESSMVIPEKYSQIALKNGVTTVIADPHEIANVQGIKGIEFMMSNSKSTLLDIFYMLPSCVPATSFEDNGYTLSHKELGGLIDNPKVLGLGEVMDVPAVLNRNEDMLNKILMSLEKNIDGHCPKINREALNAYLTSGIKTDHECTTVEDALDKIKSGMYVIIREGSAAKNLTTLIKAVSNDNYHRFLFCTDDRHLEDLIEEGSINNSIRMAIKEGVDPVKAFTIGSFNTAQCYGLKNLGAIAPGYKADLVVLENLKRVDIVKVIKNGKDVDSVKTHKSSSFKVKNSMNMDFVSEETFKISSTGAKVNVIKCKPQSLETKLVIRDVTLENNIISEVKGKEILKIGVFERHKRTGKYSLGFVEGLGLKNCAIAQSIAHDSHNVVVIGEKDKDMAIAVNSLITMGGGIAIVSEEKLIAHLSLPIGGLMTFQDPFIVSEGIKRLNRIARTFGVKPEFDPFITLSFLALPVIPELKITSRGLFSFTKGEFVDLKLE</sequence>
<dbReference type="PANTHER" id="PTHR11113:SF2">
    <property type="entry name" value="ADENINE DEAMINASE"/>
    <property type="match status" value="1"/>
</dbReference>
<dbReference type="PANTHER" id="PTHR11113">
    <property type="entry name" value="N-ACETYLGLUCOSAMINE-6-PHOSPHATE DEACETYLASE"/>
    <property type="match status" value="1"/>
</dbReference>
<feature type="domain" description="Adenine deaminase C-terminal" evidence="8">
    <location>
        <begin position="392"/>
        <end position="557"/>
    </location>
</feature>
<dbReference type="InterPro" id="IPR032466">
    <property type="entry name" value="Metal_Hydrolase"/>
</dbReference>
<dbReference type="InterPro" id="IPR006680">
    <property type="entry name" value="Amidohydro-rel"/>
</dbReference>
<evidence type="ECO:0000256" key="2">
    <source>
        <dbReference type="ARBA" id="ARBA00012782"/>
    </source>
</evidence>
<dbReference type="InterPro" id="IPR011059">
    <property type="entry name" value="Metal-dep_hydrolase_composite"/>
</dbReference>
<keyword evidence="4 6" id="KW-0464">Manganese</keyword>
<evidence type="ECO:0000256" key="3">
    <source>
        <dbReference type="ARBA" id="ARBA00022801"/>
    </source>
</evidence>
<dbReference type="EMBL" id="JAGGLL010000003">
    <property type="protein sequence ID" value="MBP2020708.1"/>
    <property type="molecule type" value="Genomic_DNA"/>
</dbReference>
<name>A0ABS4JYV6_9CLOT</name>
<evidence type="ECO:0000256" key="4">
    <source>
        <dbReference type="ARBA" id="ARBA00023211"/>
    </source>
</evidence>